<accession>A0A4D6N0D8</accession>
<evidence type="ECO:0000313" key="3">
    <source>
        <dbReference type="Proteomes" id="UP000501690"/>
    </source>
</evidence>
<name>A0A4D6N0D8_VIGUN</name>
<evidence type="ECO:0000256" key="1">
    <source>
        <dbReference type="SAM" id="MobiDB-lite"/>
    </source>
</evidence>
<feature type="compositionally biased region" description="Polar residues" evidence="1">
    <location>
        <begin position="1"/>
        <end position="10"/>
    </location>
</feature>
<protein>
    <submittedName>
        <fullName evidence="2">Uncharacterized protein</fullName>
    </submittedName>
</protein>
<feature type="region of interest" description="Disordered" evidence="1">
    <location>
        <begin position="1"/>
        <end position="71"/>
    </location>
</feature>
<keyword evidence="3" id="KW-1185">Reference proteome</keyword>
<proteinExistence type="predicted"/>
<evidence type="ECO:0000313" key="2">
    <source>
        <dbReference type="EMBL" id="QCE06311.1"/>
    </source>
</evidence>
<dbReference type="EMBL" id="CP039353">
    <property type="protein sequence ID" value="QCE06311.1"/>
    <property type="molecule type" value="Genomic_DNA"/>
</dbReference>
<dbReference type="AlphaFoldDB" id="A0A4D6N0D8"/>
<organism evidence="2 3">
    <name type="scientific">Vigna unguiculata</name>
    <name type="common">Cowpea</name>
    <dbReference type="NCBI Taxonomy" id="3917"/>
    <lineage>
        <taxon>Eukaryota</taxon>
        <taxon>Viridiplantae</taxon>
        <taxon>Streptophyta</taxon>
        <taxon>Embryophyta</taxon>
        <taxon>Tracheophyta</taxon>
        <taxon>Spermatophyta</taxon>
        <taxon>Magnoliopsida</taxon>
        <taxon>eudicotyledons</taxon>
        <taxon>Gunneridae</taxon>
        <taxon>Pentapetalae</taxon>
        <taxon>rosids</taxon>
        <taxon>fabids</taxon>
        <taxon>Fabales</taxon>
        <taxon>Fabaceae</taxon>
        <taxon>Papilionoideae</taxon>
        <taxon>50 kb inversion clade</taxon>
        <taxon>NPAAA clade</taxon>
        <taxon>indigoferoid/millettioid clade</taxon>
        <taxon>Phaseoleae</taxon>
        <taxon>Vigna</taxon>
    </lineage>
</organism>
<dbReference type="Proteomes" id="UP000501690">
    <property type="component" value="Linkage Group LG9"/>
</dbReference>
<reference evidence="2 3" key="1">
    <citation type="submission" date="2019-04" db="EMBL/GenBank/DDBJ databases">
        <title>An improved genome assembly and genetic linkage map for asparagus bean, Vigna unguiculata ssp. sesquipedialis.</title>
        <authorList>
            <person name="Xia Q."/>
            <person name="Zhang R."/>
            <person name="Dong Y."/>
        </authorList>
    </citation>
    <scope>NUCLEOTIDE SEQUENCE [LARGE SCALE GENOMIC DNA]</scope>
    <source>
        <tissue evidence="2">Leaf</tissue>
    </source>
</reference>
<feature type="compositionally biased region" description="Low complexity" evidence="1">
    <location>
        <begin position="51"/>
        <end position="67"/>
    </location>
</feature>
<gene>
    <name evidence="2" type="ORF">DEO72_LG9g1322</name>
</gene>
<sequence length="230" mass="24788">MSPKRPSSSNKGKKISKPRNQPRYIIKVLNQTPHSAPIQAPSPFRVPTPHPAMATTPSTSTPQPSHTRPAQMPGGEALYRQATQACNPFWVLPDELPGGDEFLPGDASRFGLVLGEKSNTGAGILGICPESYALPGGTGLAARRHLGKSELEAFRQLLELIVKVVILVWRLAVGLGRQAIARKQWSPGLSGAWRRGRSRKAIAAETVALECVQLVVWIVPPGGGWRMVDS</sequence>